<comment type="similarity">
    <text evidence="1">Belongs to the short-chain dehydrogenases/reductases (SDR) family.</text>
</comment>
<dbReference type="InterPro" id="IPR057326">
    <property type="entry name" value="KR_dom"/>
</dbReference>
<dbReference type="InterPro" id="IPR020904">
    <property type="entry name" value="Sc_DH/Rdtase_CS"/>
</dbReference>
<keyword evidence="2" id="KW-0521">NADP</keyword>
<evidence type="ECO:0000256" key="3">
    <source>
        <dbReference type="ARBA" id="ARBA00023002"/>
    </source>
</evidence>
<keyword evidence="6" id="KW-1185">Reference proteome</keyword>
<dbReference type="PRINTS" id="PR00081">
    <property type="entry name" value="GDHRDH"/>
</dbReference>
<protein>
    <recommendedName>
        <fullName evidence="4">Ketoreductase domain-containing protein</fullName>
    </recommendedName>
</protein>
<feature type="domain" description="Ketoreductase" evidence="4">
    <location>
        <begin position="23"/>
        <end position="206"/>
    </location>
</feature>
<evidence type="ECO:0000259" key="4">
    <source>
        <dbReference type="SMART" id="SM00822"/>
    </source>
</evidence>
<dbReference type="Proteomes" id="UP000249363">
    <property type="component" value="Unassembled WGS sequence"/>
</dbReference>
<accession>A0A364L6Z7</accession>
<organism evidence="5 6">
    <name type="scientific">Talaromyces amestolkiae</name>
    <dbReference type="NCBI Taxonomy" id="1196081"/>
    <lineage>
        <taxon>Eukaryota</taxon>
        <taxon>Fungi</taxon>
        <taxon>Dikarya</taxon>
        <taxon>Ascomycota</taxon>
        <taxon>Pezizomycotina</taxon>
        <taxon>Eurotiomycetes</taxon>
        <taxon>Eurotiomycetidae</taxon>
        <taxon>Eurotiales</taxon>
        <taxon>Trichocomaceae</taxon>
        <taxon>Talaromyces</taxon>
        <taxon>Talaromyces sect. Talaromyces</taxon>
    </lineage>
</organism>
<dbReference type="GeneID" id="63796786"/>
<evidence type="ECO:0000313" key="5">
    <source>
        <dbReference type="EMBL" id="RAO71559.1"/>
    </source>
</evidence>
<dbReference type="PANTHER" id="PTHR43639">
    <property type="entry name" value="OXIDOREDUCTASE, SHORT-CHAIN DEHYDROGENASE/REDUCTASE FAMILY (AFU_ORTHOLOGUE AFUA_5G02870)"/>
    <property type="match status" value="1"/>
</dbReference>
<gene>
    <name evidence="5" type="ORF">BHQ10_007571</name>
</gene>
<keyword evidence="3" id="KW-0560">Oxidoreductase</keyword>
<evidence type="ECO:0000256" key="2">
    <source>
        <dbReference type="ARBA" id="ARBA00022857"/>
    </source>
</evidence>
<name>A0A364L6Z7_TALAM</name>
<dbReference type="SMART" id="SM00822">
    <property type="entry name" value="PKS_KR"/>
    <property type="match status" value="1"/>
</dbReference>
<evidence type="ECO:0000313" key="6">
    <source>
        <dbReference type="Proteomes" id="UP000249363"/>
    </source>
</evidence>
<dbReference type="GO" id="GO:0016491">
    <property type="term" value="F:oxidoreductase activity"/>
    <property type="evidence" value="ECO:0007669"/>
    <property type="project" value="UniProtKB-KW"/>
</dbReference>
<dbReference type="Pfam" id="PF13561">
    <property type="entry name" value="adh_short_C2"/>
    <property type="match status" value="1"/>
</dbReference>
<dbReference type="FunFam" id="3.40.50.720:FF:000084">
    <property type="entry name" value="Short-chain dehydrogenase reductase"/>
    <property type="match status" value="1"/>
</dbReference>
<dbReference type="EMBL" id="MIKG01000016">
    <property type="protein sequence ID" value="RAO71559.1"/>
    <property type="molecule type" value="Genomic_DNA"/>
</dbReference>
<dbReference type="STRING" id="1196081.A0A364L6Z7"/>
<dbReference type="Gene3D" id="3.40.50.720">
    <property type="entry name" value="NAD(P)-binding Rossmann-like Domain"/>
    <property type="match status" value="1"/>
</dbReference>
<dbReference type="InterPro" id="IPR002347">
    <property type="entry name" value="SDR_fam"/>
</dbReference>
<dbReference type="OrthoDB" id="47007at2759"/>
<dbReference type="AlphaFoldDB" id="A0A364L6Z7"/>
<proteinExistence type="inferred from homology"/>
<reference evidence="5 6" key="1">
    <citation type="journal article" date="2017" name="Biotechnol. Biofuels">
        <title>Differential beta-glucosidase expression as a function of carbon source availability in Talaromyces amestolkiae: a genomic and proteomic approach.</title>
        <authorList>
            <person name="de Eugenio L.I."/>
            <person name="Mendez-Liter J.A."/>
            <person name="Nieto-Dominguez M."/>
            <person name="Alonso L."/>
            <person name="Gil-Munoz J."/>
            <person name="Barriuso J."/>
            <person name="Prieto A."/>
            <person name="Martinez M.J."/>
        </authorList>
    </citation>
    <scope>NUCLEOTIDE SEQUENCE [LARGE SCALE GENOMIC DNA]</scope>
    <source>
        <strain evidence="5 6">CIB</strain>
    </source>
</reference>
<dbReference type="PROSITE" id="PS00061">
    <property type="entry name" value="ADH_SHORT"/>
    <property type="match status" value="1"/>
</dbReference>
<evidence type="ECO:0000256" key="1">
    <source>
        <dbReference type="ARBA" id="ARBA00006484"/>
    </source>
</evidence>
<dbReference type="PRINTS" id="PR00080">
    <property type="entry name" value="SDRFAMILY"/>
</dbReference>
<dbReference type="RefSeq" id="XP_040736074.1">
    <property type="nucleotide sequence ID" value="XM_040880281.1"/>
</dbReference>
<sequence>MVAPSNNTNGNVDHATPRTLVGKVALVTGGGRGIGAGIALELAKRGAYVAINYSSSASSANQVIQSIEAEGSRGAAFQADITKIDEIENLFSSVQRYFGRIDIVVSNAGVEKFKPLSETTLEDFNEVFNINTRGQFFVTKTAHKYIQEGGRVILMSSIAAGVSVPGHALYAGSKSAVEGFTRCFSADFSEKRCTVNAIAPAGIKSDMWLANSWRYAPGCDKTSSLEEIEAALANGSPLKRCGVPADIGRVVSFLASQDGEWINGQIIPVNGGANI</sequence>
<dbReference type="SUPFAM" id="SSF51735">
    <property type="entry name" value="NAD(P)-binding Rossmann-fold domains"/>
    <property type="match status" value="1"/>
</dbReference>
<dbReference type="InterPro" id="IPR036291">
    <property type="entry name" value="NAD(P)-bd_dom_sf"/>
</dbReference>
<dbReference type="PANTHER" id="PTHR43639:SF1">
    <property type="entry name" value="SHORT-CHAIN DEHYDROGENASE_REDUCTASE FAMILY PROTEIN"/>
    <property type="match status" value="1"/>
</dbReference>
<comment type="caution">
    <text evidence="5">The sequence shown here is derived from an EMBL/GenBank/DDBJ whole genome shotgun (WGS) entry which is preliminary data.</text>
</comment>